<evidence type="ECO:0000313" key="2">
    <source>
        <dbReference type="Proteomes" id="UP000221101"/>
    </source>
</evidence>
<sequence>MKVLFNIILIALSLIIQPVLAAKDYTITFEKQIEPFELLIPFYLLKVNNQCMPKFGPYNFTLDSLSSKFSIDAQDVNSGACVGRQKKIVWLVSRTLLPPTGLDPQSCLVQFSVTFYWIAGWQAAVTSTCDDLVKQATCEGENCYNYCADLDDCYMPTKVNFGNEEKDLIKIVFK</sequence>
<accession>A0A2D0L9R9</accession>
<gene>
    <name evidence="1" type="ORF">Xkoz_02363</name>
</gene>
<dbReference type="EMBL" id="NJCX01000016">
    <property type="protein sequence ID" value="PHM72416.1"/>
    <property type="molecule type" value="Genomic_DNA"/>
</dbReference>
<dbReference type="Proteomes" id="UP000221101">
    <property type="component" value="Unassembled WGS sequence"/>
</dbReference>
<name>A0A2D0L9R9_9GAMM</name>
<dbReference type="RefSeq" id="WP_099142350.1">
    <property type="nucleotide sequence ID" value="NZ_CAWNOR010000049.1"/>
</dbReference>
<keyword evidence="2" id="KW-1185">Reference proteome</keyword>
<comment type="caution">
    <text evidence="1">The sequence shown here is derived from an EMBL/GenBank/DDBJ whole genome shotgun (WGS) entry which is preliminary data.</text>
</comment>
<dbReference type="OrthoDB" id="6445570at2"/>
<dbReference type="AlphaFoldDB" id="A0A2D0L9R9"/>
<reference evidence="1 2" key="1">
    <citation type="journal article" date="2017" name="Nat. Microbiol.">
        <title>Natural product diversity associated with the nematode symbionts Photorhabdus and Xenorhabdus.</title>
        <authorList>
            <person name="Tobias N.J."/>
            <person name="Wolff H."/>
            <person name="Djahanschiri B."/>
            <person name="Grundmann F."/>
            <person name="Kronenwerth M."/>
            <person name="Shi Y.M."/>
            <person name="Simonyi S."/>
            <person name="Grun P."/>
            <person name="Shapiro-Ilan D."/>
            <person name="Pidot S.J."/>
            <person name="Stinear T.P."/>
            <person name="Ebersberger I."/>
            <person name="Bode H.B."/>
        </authorList>
    </citation>
    <scope>NUCLEOTIDE SEQUENCE [LARGE SCALE GENOMIC DNA]</scope>
    <source>
        <strain evidence="1 2">DSM 17907</strain>
    </source>
</reference>
<evidence type="ECO:0000313" key="1">
    <source>
        <dbReference type="EMBL" id="PHM72416.1"/>
    </source>
</evidence>
<proteinExistence type="predicted"/>
<organism evidence="1 2">
    <name type="scientific">Xenorhabdus kozodoii</name>
    <dbReference type="NCBI Taxonomy" id="351676"/>
    <lineage>
        <taxon>Bacteria</taxon>
        <taxon>Pseudomonadati</taxon>
        <taxon>Pseudomonadota</taxon>
        <taxon>Gammaproteobacteria</taxon>
        <taxon>Enterobacterales</taxon>
        <taxon>Morganellaceae</taxon>
        <taxon>Xenorhabdus</taxon>
    </lineage>
</organism>
<protein>
    <submittedName>
        <fullName evidence="1">Uncharacterized protein</fullName>
    </submittedName>
</protein>